<name>A0A2T7WY36_MICTE</name>
<proteinExistence type="predicted"/>
<keyword evidence="1" id="KW-0812">Transmembrane</keyword>
<dbReference type="Proteomes" id="UP000244649">
    <property type="component" value="Unassembled WGS sequence"/>
</dbReference>
<comment type="caution">
    <text evidence="2">The sequence shown here is derived from an EMBL/GenBank/DDBJ whole genome shotgun (WGS) entry which is preliminary data.</text>
</comment>
<dbReference type="AlphaFoldDB" id="A0A2T7WY36"/>
<keyword evidence="1" id="KW-1133">Transmembrane helix</keyword>
<gene>
    <name evidence="2" type="ORF">DC432_01310</name>
</gene>
<protein>
    <submittedName>
        <fullName evidence="2">Uncharacterized protein</fullName>
    </submittedName>
</protein>
<feature type="transmembrane region" description="Helical" evidence="1">
    <location>
        <begin position="83"/>
        <end position="101"/>
    </location>
</feature>
<feature type="transmembrane region" description="Helical" evidence="1">
    <location>
        <begin position="28"/>
        <end position="46"/>
    </location>
</feature>
<reference evidence="2 3" key="1">
    <citation type="submission" date="2018-04" db="EMBL/GenBank/DDBJ databases">
        <authorList>
            <person name="Go L.Y."/>
            <person name="Mitchell J.A."/>
        </authorList>
    </citation>
    <scope>NUCLEOTIDE SEQUENCE [LARGE SCALE GENOMIC DNA]</scope>
    <source>
        <strain evidence="2 3">TPD7010</strain>
    </source>
</reference>
<organism evidence="2 3">
    <name type="scientific">Microbacterium testaceum</name>
    <name type="common">Aureobacterium testaceum</name>
    <name type="synonym">Brevibacterium testaceum</name>
    <dbReference type="NCBI Taxonomy" id="2033"/>
    <lineage>
        <taxon>Bacteria</taxon>
        <taxon>Bacillati</taxon>
        <taxon>Actinomycetota</taxon>
        <taxon>Actinomycetes</taxon>
        <taxon>Micrococcales</taxon>
        <taxon>Microbacteriaceae</taxon>
        <taxon>Microbacterium</taxon>
    </lineage>
</organism>
<evidence type="ECO:0000313" key="2">
    <source>
        <dbReference type="EMBL" id="PVE79419.1"/>
    </source>
</evidence>
<evidence type="ECO:0000256" key="1">
    <source>
        <dbReference type="SAM" id="Phobius"/>
    </source>
</evidence>
<keyword evidence="1" id="KW-0472">Membrane</keyword>
<feature type="transmembrane region" description="Helical" evidence="1">
    <location>
        <begin position="58"/>
        <end position="77"/>
    </location>
</feature>
<dbReference type="RefSeq" id="WP_116536349.1">
    <property type="nucleotide sequence ID" value="NZ_QDFT01000002.1"/>
</dbReference>
<sequence length="110" mass="11003">MSTRAIRTVSLSIAGIGAAVTMGALGPWFTPVILLVATAGALLVIWRGGGAVVGARAAVPVLAVVAVLTVAALMGLAGVLSSAWVWASLGAYAVAWGEYLVSQTVARSRV</sequence>
<accession>A0A2T7WY36</accession>
<evidence type="ECO:0000313" key="3">
    <source>
        <dbReference type="Proteomes" id="UP000244649"/>
    </source>
</evidence>
<dbReference type="EMBL" id="QDFT01000002">
    <property type="protein sequence ID" value="PVE79419.1"/>
    <property type="molecule type" value="Genomic_DNA"/>
</dbReference>